<dbReference type="OrthoDB" id="10290001at2759"/>
<evidence type="ECO:0000313" key="2">
    <source>
        <dbReference type="Proteomes" id="UP000237105"/>
    </source>
</evidence>
<keyword evidence="2" id="KW-1185">Reference proteome</keyword>
<dbReference type="AlphaFoldDB" id="A0A2P5E1S6"/>
<dbReference type="Proteomes" id="UP000237105">
    <property type="component" value="Unassembled WGS sequence"/>
</dbReference>
<name>A0A2P5E1S6_PARAD</name>
<comment type="caution">
    <text evidence="1">The sequence shown here is derived from an EMBL/GenBank/DDBJ whole genome shotgun (WGS) entry which is preliminary data.</text>
</comment>
<evidence type="ECO:0000313" key="1">
    <source>
        <dbReference type="EMBL" id="PON79504.1"/>
    </source>
</evidence>
<feature type="non-terminal residue" evidence="1">
    <location>
        <position position="1"/>
    </location>
</feature>
<reference evidence="2" key="1">
    <citation type="submission" date="2016-06" db="EMBL/GenBank/DDBJ databases">
        <title>Parallel loss of symbiosis genes in relatives of nitrogen-fixing non-legume Parasponia.</title>
        <authorList>
            <person name="Van Velzen R."/>
            <person name="Holmer R."/>
            <person name="Bu F."/>
            <person name="Rutten L."/>
            <person name="Van Zeijl A."/>
            <person name="Liu W."/>
            <person name="Santuari L."/>
            <person name="Cao Q."/>
            <person name="Sharma T."/>
            <person name="Shen D."/>
            <person name="Roswanjaya Y."/>
            <person name="Wardhani T."/>
            <person name="Kalhor M.S."/>
            <person name="Jansen J."/>
            <person name="Van den Hoogen J."/>
            <person name="Gungor B."/>
            <person name="Hartog M."/>
            <person name="Hontelez J."/>
            <person name="Verver J."/>
            <person name="Yang W.-C."/>
            <person name="Schijlen E."/>
            <person name="Repin R."/>
            <person name="Schilthuizen M."/>
            <person name="Schranz E."/>
            <person name="Heidstra R."/>
            <person name="Miyata K."/>
            <person name="Fedorova E."/>
            <person name="Kohlen W."/>
            <person name="Bisseling T."/>
            <person name="Smit S."/>
            <person name="Geurts R."/>
        </authorList>
    </citation>
    <scope>NUCLEOTIDE SEQUENCE [LARGE SCALE GENOMIC DNA]</scope>
    <source>
        <strain evidence="2">cv. WU1-14</strain>
    </source>
</reference>
<dbReference type="EMBL" id="JXTB01000004">
    <property type="protein sequence ID" value="PON79504.1"/>
    <property type="molecule type" value="Genomic_DNA"/>
</dbReference>
<accession>A0A2P5E1S6</accession>
<protein>
    <submittedName>
        <fullName evidence="1">Uncharacterized protein</fullName>
    </submittedName>
</protein>
<proteinExistence type="predicted"/>
<gene>
    <name evidence="1" type="ORF">PanWU01x14_012390</name>
</gene>
<sequence>KTTTAGDELGPMRDAQSFITLHLVSSNHGNRPFIGRKKNGAQDPVQPFGPFTAKSAIPATYRCHHHTKSITWLIFSNNSKISLLSLPPVRKRSLAIFKLSFEC</sequence>
<organism evidence="1 2">
    <name type="scientific">Parasponia andersonii</name>
    <name type="common">Sponia andersonii</name>
    <dbReference type="NCBI Taxonomy" id="3476"/>
    <lineage>
        <taxon>Eukaryota</taxon>
        <taxon>Viridiplantae</taxon>
        <taxon>Streptophyta</taxon>
        <taxon>Embryophyta</taxon>
        <taxon>Tracheophyta</taxon>
        <taxon>Spermatophyta</taxon>
        <taxon>Magnoliopsida</taxon>
        <taxon>eudicotyledons</taxon>
        <taxon>Gunneridae</taxon>
        <taxon>Pentapetalae</taxon>
        <taxon>rosids</taxon>
        <taxon>fabids</taxon>
        <taxon>Rosales</taxon>
        <taxon>Cannabaceae</taxon>
        <taxon>Parasponia</taxon>
    </lineage>
</organism>